<feature type="domain" description="RNA polymerase sigma-70 region 2" evidence="8">
    <location>
        <begin position="27"/>
        <end position="93"/>
    </location>
</feature>
<dbReference type="InterPro" id="IPR013249">
    <property type="entry name" value="RNA_pol_sigma70_r4_t2"/>
</dbReference>
<organism evidence="10 11">
    <name type="scientific">Dawidia cretensis</name>
    <dbReference type="NCBI Taxonomy" id="2782350"/>
    <lineage>
        <taxon>Bacteria</taxon>
        <taxon>Pseudomonadati</taxon>
        <taxon>Bacteroidota</taxon>
        <taxon>Cytophagia</taxon>
        <taxon>Cytophagales</taxon>
        <taxon>Chryseotaleaceae</taxon>
        <taxon>Dawidia</taxon>
    </lineage>
</organism>
<dbReference type="NCBIfam" id="TIGR02937">
    <property type="entry name" value="sigma70-ECF"/>
    <property type="match status" value="1"/>
</dbReference>
<dbReference type="InterPro" id="IPR013325">
    <property type="entry name" value="RNA_pol_sigma_r2"/>
</dbReference>
<dbReference type="Proteomes" id="UP001319080">
    <property type="component" value="Unassembled WGS sequence"/>
</dbReference>
<dbReference type="Pfam" id="PF04542">
    <property type="entry name" value="Sigma70_r2"/>
    <property type="match status" value="1"/>
</dbReference>
<keyword evidence="2 6" id="KW-0805">Transcription regulation</keyword>
<comment type="similarity">
    <text evidence="1 6">Belongs to the sigma-70 factor family. ECF subfamily.</text>
</comment>
<protein>
    <recommendedName>
        <fullName evidence="6">RNA polymerase sigma factor</fullName>
    </recommendedName>
</protein>
<evidence type="ECO:0000313" key="11">
    <source>
        <dbReference type="Proteomes" id="UP001319080"/>
    </source>
</evidence>
<feature type="compositionally biased region" description="Polar residues" evidence="7">
    <location>
        <begin position="182"/>
        <end position="192"/>
    </location>
</feature>
<evidence type="ECO:0000256" key="7">
    <source>
        <dbReference type="SAM" id="MobiDB-lite"/>
    </source>
</evidence>
<evidence type="ECO:0000256" key="4">
    <source>
        <dbReference type="ARBA" id="ARBA00023125"/>
    </source>
</evidence>
<name>A0AAP2GQB1_9BACT</name>
<evidence type="ECO:0000256" key="1">
    <source>
        <dbReference type="ARBA" id="ARBA00010641"/>
    </source>
</evidence>
<dbReference type="GO" id="GO:0006352">
    <property type="term" value="P:DNA-templated transcription initiation"/>
    <property type="evidence" value="ECO:0007669"/>
    <property type="project" value="InterPro"/>
</dbReference>
<accession>A0AAP2GQB1</accession>
<dbReference type="InterPro" id="IPR007627">
    <property type="entry name" value="RNA_pol_sigma70_r2"/>
</dbReference>
<dbReference type="InterPro" id="IPR036388">
    <property type="entry name" value="WH-like_DNA-bd_sf"/>
</dbReference>
<proteinExistence type="inferred from homology"/>
<comment type="caution">
    <text evidence="10">The sequence shown here is derived from an EMBL/GenBank/DDBJ whole genome shotgun (WGS) entry which is preliminary data.</text>
</comment>
<evidence type="ECO:0000259" key="9">
    <source>
        <dbReference type="Pfam" id="PF08281"/>
    </source>
</evidence>
<dbReference type="PROSITE" id="PS01063">
    <property type="entry name" value="SIGMA70_ECF"/>
    <property type="match status" value="1"/>
</dbReference>
<dbReference type="RefSeq" id="WP_254084720.1">
    <property type="nucleotide sequence ID" value="NZ_JAHESE010000011.1"/>
</dbReference>
<dbReference type="SUPFAM" id="SSF88659">
    <property type="entry name" value="Sigma3 and sigma4 domains of RNA polymerase sigma factors"/>
    <property type="match status" value="1"/>
</dbReference>
<reference evidence="10 11" key="1">
    <citation type="submission" date="2021-05" db="EMBL/GenBank/DDBJ databases">
        <title>A Polyphasic approach of four new species of the genus Ohtaekwangia: Ohtaekwangia histidinii sp. nov., Ohtaekwangia cretensis sp. nov., Ohtaekwangia indiensis sp. nov., Ohtaekwangia reichenbachii sp. nov. from diverse environment.</title>
        <authorList>
            <person name="Octaviana S."/>
        </authorList>
    </citation>
    <scope>NUCLEOTIDE SEQUENCE [LARGE SCALE GENOMIC DNA]</scope>
    <source>
        <strain evidence="10 11">PWU5</strain>
    </source>
</reference>
<keyword evidence="3 6" id="KW-0731">Sigma factor</keyword>
<dbReference type="GO" id="GO:0016987">
    <property type="term" value="F:sigma factor activity"/>
    <property type="evidence" value="ECO:0007669"/>
    <property type="project" value="UniProtKB-KW"/>
</dbReference>
<dbReference type="InterPro" id="IPR013324">
    <property type="entry name" value="RNA_pol_sigma_r3/r4-like"/>
</dbReference>
<dbReference type="SUPFAM" id="SSF88946">
    <property type="entry name" value="Sigma2 domain of RNA polymerase sigma factors"/>
    <property type="match status" value="1"/>
</dbReference>
<dbReference type="AlphaFoldDB" id="A0AAP2GQB1"/>
<keyword evidence="11" id="KW-1185">Reference proteome</keyword>
<dbReference type="InterPro" id="IPR039425">
    <property type="entry name" value="RNA_pol_sigma-70-like"/>
</dbReference>
<evidence type="ECO:0000256" key="3">
    <source>
        <dbReference type="ARBA" id="ARBA00023082"/>
    </source>
</evidence>
<gene>
    <name evidence="10" type="ORF">KK062_12930</name>
</gene>
<dbReference type="InterPro" id="IPR000838">
    <property type="entry name" value="RNA_pol_sigma70_ECF_CS"/>
</dbReference>
<dbReference type="PANTHER" id="PTHR43133:SF51">
    <property type="entry name" value="RNA POLYMERASE SIGMA FACTOR"/>
    <property type="match status" value="1"/>
</dbReference>
<dbReference type="Gene3D" id="1.10.10.10">
    <property type="entry name" value="Winged helix-like DNA-binding domain superfamily/Winged helix DNA-binding domain"/>
    <property type="match status" value="1"/>
</dbReference>
<evidence type="ECO:0000256" key="6">
    <source>
        <dbReference type="RuleBase" id="RU000716"/>
    </source>
</evidence>
<dbReference type="EMBL" id="JAHESE010000011">
    <property type="protein sequence ID" value="MBT1709139.1"/>
    <property type="molecule type" value="Genomic_DNA"/>
</dbReference>
<evidence type="ECO:0000256" key="2">
    <source>
        <dbReference type="ARBA" id="ARBA00023015"/>
    </source>
</evidence>
<dbReference type="Gene3D" id="1.10.1740.10">
    <property type="match status" value="1"/>
</dbReference>
<feature type="region of interest" description="Disordered" evidence="7">
    <location>
        <begin position="168"/>
        <end position="192"/>
    </location>
</feature>
<dbReference type="CDD" id="cd06171">
    <property type="entry name" value="Sigma70_r4"/>
    <property type="match status" value="1"/>
</dbReference>
<evidence type="ECO:0000313" key="10">
    <source>
        <dbReference type="EMBL" id="MBT1709139.1"/>
    </source>
</evidence>
<sequence>MEATTIHLHADLIARCRGGDREAHYQLYKAYAKAMYNVGYRIIGDRDEADDVLQEAFISAFRSLDHYRGESTFGAWLKRIVVNKAINALHKRRHEAMPDDERWDVPAEEAAEEYADPLTVERVKTAIHQLPDGYRSVLSLYLLEGYDHQEIAEIMQISESTSKSQLNRAKSKLKEILAHPIPSTQSAKPPRS</sequence>
<dbReference type="PANTHER" id="PTHR43133">
    <property type="entry name" value="RNA POLYMERASE ECF-TYPE SIGMA FACTO"/>
    <property type="match status" value="1"/>
</dbReference>
<keyword evidence="5 6" id="KW-0804">Transcription</keyword>
<keyword evidence="4 6" id="KW-0238">DNA-binding</keyword>
<dbReference type="InterPro" id="IPR014284">
    <property type="entry name" value="RNA_pol_sigma-70_dom"/>
</dbReference>
<dbReference type="GO" id="GO:0003677">
    <property type="term" value="F:DNA binding"/>
    <property type="evidence" value="ECO:0007669"/>
    <property type="project" value="UniProtKB-KW"/>
</dbReference>
<evidence type="ECO:0000256" key="5">
    <source>
        <dbReference type="ARBA" id="ARBA00023163"/>
    </source>
</evidence>
<feature type="domain" description="RNA polymerase sigma factor 70 region 4 type 2" evidence="9">
    <location>
        <begin position="122"/>
        <end position="173"/>
    </location>
</feature>
<dbReference type="Pfam" id="PF08281">
    <property type="entry name" value="Sigma70_r4_2"/>
    <property type="match status" value="1"/>
</dbReference>
<evidence type="ECO:0000259" key="8">
    <source>
        <dbReference type="Pfam" id="PF04542"/>
    </source>
</evidence>